<organism evidence="8 9">
    <name type="scientific">Patella caerulea</name>
    <name type="common">Rayed Mediterranean limpet</name>
    <dbReference type="NCBI Taxonomy" id="87958"/>
    <lineage>
        <taxon>Eukaryota</taxon>
        <taxon>Metazoa</taxon>
        <taxon>Spiralia</taxon>
        <taxon>Lophotrochozoa</taxon>
        <taxon>Mollusca</taxon>
        <taxon>Gastropoda</taxon>
        <taxon>Patellogastropoda</taxon>
        <taxon>Patelloidea</taxon>
        <taxon>Patellidae</taxon>
        <taxon>Patella</taxon>
    </lineage>
</organism>
<feature type="compositionally biased region" description="Basic and acidic residues" evidence="4">
    <location>
        <begin position="971"/>
        <end position="986"/>
    </location>
</feature>
<dbReference type="PROSITE" id="PS51231">
    <property type="entry name" value="DAD"/>
    <property type="match status" value="1"/>
</dbReference>
<dbReference type="InterPro" id="IPR044933">
    <property type="entry name" value="DIA_GBD_sf"/>
</dbReference>
<dbReference type="Gene3D" id="1.20.58.630">
    <property type="match status" value="1"/>
</dbReference>
<dbReference type="AlphaFoldDB" id="A0AAN8JEF7"/>
<dbReference type="InterPro" id="IPR051412">
    <property type="entry name" value="Formin_Homology_Diaphanous_sf"/>
</dbReference>
<evidence type="ECO:0000259" key="5">
    <source>
        <dbReference type="PROSITE" id="PS51231"/>
    </source>
</evidence>
<feature type="compositionally biased region" description="Basic and acidic residues" evidence="4">
    <location>
        <begin position="1089"/>
        <end position="1100"/>
    </location>
</feature>
<dbReference type="PANTHER" id="PTHR45691">
    <property type="entry name" value="PROTEIN DIAPHANOUS"/>
    <property type="match status" value="1"/>
</dbReference>
<gene>
    <name evidence="8" type="ORF">SNE40_016579</name>
</gene>
<evidence type="ECO:0000256" key="3">
    <source>
        <dbReference type="SAM" id="Coils"/>
    </source>
</evidence>
<dbReference type="PROSITE" id="PS51232">
    <property type="entry name" value="GBD_FH3"/>
    <property type="match status" value="1"/>
</dbReference>
<dbReference type="InterPro" id="IPR010472">
    <property type="entry name" value="FH3_dom"/>
</dbReference>
<evidence type="ECO:0000256" key="1">
    <source>
        <dbReference type="ARBA" id="ARBA00008214"/>
    </source>
</evidence>
<dbReference type="Pfam" id="PF06367">
    <property type="entry name" value="Drf_FH3"/>
    <property type="match status" value="1"/>
</dbReference>
<comment type="caution">
    <text evidence="8">The sequence shown here is derived from an EMBL/GenBank/DDBJ whole genome shotgun (WGS) entry which is preliminary data.</text>
</comment>
<dbReference type="GO" id="GO:0003779">
    <property type="term" value="F:actin binding"/>
    <property type="evidence" value="ECO:0007669"/>
    <property type="project" value="InterPro"/>
</dbReference>
<feature type="coiled-coil region" evidence="3">
    <location>
        <begin position="860"/>
        <end position="887"/>
    </location>
</feature>
<dbReference type="SUPFAM" id="SSF101447">
    <property type="entry name" value="Formin homology 2 domain (FH2 domain)"/>
    <property type="match status" value="1"/>
</dbReference>
<evidence type="ECO:0000313" key="9">
    <source>
        <dbReference type="Proteomes" id="UP001347796"/>
    </source>
</evidence>
<feature type="compositionally biased region" description="Basic and acidic residues" evidence="4">
    <location>
        <begin position="1"/>
        <end position="13"/>
    </location>
</feature>
<proteinExistence type="inferred from homology"/>
<dbReference type="Gene3D" id="1.20.58.2220">
    <property type="entry name" value="Formin, FH2 domain"/>
    <property type="match status" value="1"/>
</dbReference>
<dbReference type="GO" id="GO:0005884">
    <property type="term" value="C:actin filament"/>
    <property type="evidence" value="ECO:0007669"/>
    <property type="project" value="TreeGrafter"/>
</dbReference>
<feature type="domain" description="DAD" evidence="5">
    <location>
        <begin position="1000"/>
        <end position="1027"/>
    </location>
</feature>
<dbReference type="InterPro" id="IPR010473">
    <property type="entry name" value="GTPase-bd"/>
</dbReference>
<reference evidence="8 9" key="1">
    <citation type="submission" date="2024-01" db="EMBL/GenBank/DDBJ databases">
        <title>The genome of the rayed Mediterranean limpet Patella caerulea (Linnaeus, 1758).</title>
        <authorList>
            <person name="Anh-Thu Weber A."/>
            <person name="Halstead-Nussloch G."/>
        </authorList>
    </citation>
    <scope>NUCLEOTIDE SEQUENCE [LARGE SCALE GENOMIC DNA]</scope>
    <source>
        <strain evidence="8">AATW-2023a</strain>
        <tissue evidence="8">Whole specimen</tissue>
    </source>
</reference>
<dbReference type="InterPro" id="IPR015425">
    <property type="entry name" value="FH2_Formin"/>
</dbReference>
<keyword evidence="2 3" id="KW-0175">Coiled coil</keyword>
<feature type="domain" description="GBD/FH3" evidence="6">
    <location>
        <begin position="55"/>
        <end position="408"/>
    </location>
</feature>
<evidence type="ECO:0000256" key="4">
    <source>
        <dbReference type="SAM" id="MobiDB-lite"/>
    </source>
</evidence>
<dbReference type="SMART" id="SM01139">
    <property type="entry name" value="Drf_FH3"/>
    <property type="match status" value="1"/>
</dbReference>
<comment type="similarity">
    <text evidence="1">Belongs to the formin homology family. Diaphanous subfamily.</text>
</comment>
<dbReference type="EMBL" id="JAZGQO010000011">
    <property type="protein sequence ID" value="KAK6173044.1"/>
    <property type="molecule type" value="Genomic_DNA"/>
</dbReference>
<dbReference type="InterPro" id="IPR011989">
    <property type="entry name" value="ARM-like"/>
</dbReference>
<dbReference type="Gene3D" id="1.25.10.10">
    <property type="entry name" value="Leucine-rich Repeat Variant"/>
    <property type="match status" value="1"/>
</dbReference>
<dbReference type="Gene3D" id="6.10.30.30">
    <property type="match status" value="1"/>
</dbReference>
<feature type="region of interest" description="Disordered" evidence="4">
    <location>
        <begin position="971"/>
        <end position="1001"/>
    </location>
</feature>
<accession>A0AAN8JEF7</accession>
<evidence type="ECO:0000259" key="7">
    <source>
        <dbReference type="PROSITE" id="PS51444"/>
    </source>
</evidence>
<dbReference type="GO" id="GO:0030041">
    <property type="term" value="P:actin filament polymerization"/>
    <property type="evidence" value="ECO:0007669"/>
    <property type="project" value="TreeGrafter"/>
</dbReference>
<feature type="region of interest" description="Disordered" evidence="4">
    <location>
        <begin position="491"/>
        <end position="579"/>
    </location>
</feature>
<feature type="coiled-coil region" evidence="3">
    <location>
        <begin position="445"/>
        <end position="486"/>
    </location>
</feature>
<dbReference type="SMART" id="SM01140">
    <property type="entry name" value="Drf_GBD"/>
    <property type="match status" value="1"/>
</dbReference>
<evidence type="ECO:0000259" key="6">
    <source>
        <dbReference type="PROSITE" id="PS51232"/>
    </source>
</evidence>
<dbReference type="InterPro" id="IPR014767">
    <property type="entry name" value="DAD_dom"/>
</dbReference>
<name>A0AAN8JEF7_PATCE</name>
<dbReference type="SMART" id="SM00498">
    <property type="entry name" value="FH2"/>
    <property type="match status" value="1"/>
</dbReference>
<dbReference type="PANTHER" id="PTHR45691:SF6">
    <property type="entry name" value="PROTEIN DIAPHANOUS"/>
    <property type="match status" value="1"/>
</dbReference>
<dbReference type="Pfam" id="PF02181">
    <property type="entry name" value="FH2"/>
    <property type="match status" value="1"/>
</dbReference>
<dbReference type="InterPro" id="IPR014768">
    <property type="entry name" value="GBD/FH3_dom"/>
</dbReference>
<feature type="compositionally biased region" description="Pro residues" evidence="4">
    <location>
        <begin position="498"/>
        <end position="574"/>
    </location>
</feature>
<dbReference type="InterPro" id="IPR016024">
    <property type="entry name" value="ARM-type_fold"/>
</dbReference>
<feature type="compositionally biased region" description="Polar residues" evidence="4">
    <location>
        <begin position="1053"/>
        <end position="1076"/>
    </location>
</feature>
<sequence>MDKKDSKDKRNSFLDKVGLGGTFRMGKERNKPKSVSSYPKGGFQDDDGGFTPDPFSQMSDKDINEKFEKLLDDMNLTEEKKAPLRQRDVKLKRSMLSMHYKGATKPDKDTPQEFIVELQNADLKGDKRLRVLESLRVSLTSNPVSWVQEFGEKGFNGILRNLTYCCDSKAERRSTYECVRCLKAFMNNKFGLLQILNHEEALIILARTIDPSDPATMLEAVRILAALCLVPPNGQEKSLEGITVCGEIRSQDRFIPIIMGLGMSDNLPMQVACMQLVNAIVSTPEDLDFRLHLRNEFMRTGLNQLLTQLEKSVDSELKTHVNIFNEHKEEDHEEFSHRYDNIRLELDDPEACFKIIINTVGNTVAEPYFLSILQHLLSIRDDTYSRPQYYKLIEECVTQIVLHRNGVDPDFKTQKFEIDVEPLLSNLTEKFEDSELTGGGLSAKLESALTSKQEAEAKTTGLEEKLKQLEQENIQLKQKLNDGIGAVVSSAISKGAPGAPPFPTGPGGGPPPPPPPPGPGGAPPPPPPPPPGGGPPPPPPPPGMGGPPPPPGVPRPPGMPGIPGPPGIPSPPSNVLPFGMTMKKKYSTNTQTKRLNWNKVNVRNLDEEALWVKLNEEELETEALLKGLESNFAVKAAPVKEVDGAEVKKQGRKVKELKVLDGKMGQNLSIFLGSIKVPYGEIKRRILAMDEENLSAQVIDQLIKFMPSPEEMNKISALKDDYNDLAEAEQFCLTMSSIKRLTPRLKSMLFKMGFAEAVADIKPDLVAATEACEEVLKSKKFAKLMELVLLVGNYLNAGSRNAQTVGFDISFLTKLNNTKSQDGKTTLLNFLAEIVDDKYPDIAGFIDELSYTDKAARVSDEQLTKNLKAMETQLKQLEIDLKNINKQQVEGDQFANVMNQFVTSARDQYEVLNNMYKKVDTLFTKLSKYLTFDNKKYSLEEFFTDLKTFKECYVAAQKENIKIRETNEKIRRAQESREKAEREKKDKKARQKALLDMTTDDDQEGVMDNLLEALKTGSAFSVNREKRDNKRKTPRAAGAERRAQLARSRSRQNLLNLDNSTAREINFDDSNMSSLDSPVKVTRTRRSPQHKDDNEGSEAEKLLARLKQL</sequence>
<evidence type="ECO:0000256" key="2">
    <source>
        <dbReference type="ARBA" id="ARBA00023054"/>
    </source>
</evidence>
<feature type="domain" description="FH2" evidence="7">
    <location>
        <begin position="582"/>
        <end position="979"/>
    </location>
</feature>
<dbReference type="Proteomes" id="UP001347796">
    <property type="component" value="Unassembled WGS sequence"/>
</dbReference>
<feature type="region of interest" description="Disordered" evidence="4">
    <location>
        <begin position="1"/>
        <end position="59"/>
    </location>
</feature>
<dbReference type="GO" id="GO:0031267">
    <property type="term" value="F:small GTPase binding"/>
    <property type="evidence" value="ECO:0007669"/>
    <property type="project" value="InterPro"/>
</dbReference>
<evidence type="ECO:0000313" key="8">
    <source>
        <dbReference type="EMBL" id="KAK6173044.1"/>
    </source>
</evidence>
<protein>
    <submittedName>
        <fullName evidence="8">Uncharacterized protein</fullName>
    </submittedName>
</protein>
<dbReference type="InterPro" id="IPR042201">
    <property type="entry name" value="FH2_Formin_sf"/>
</dbReference>
<dbReference type="Pfam" id="PF06371">
    <property type="entry name" value="Drf_GBD"/>
    <property type="match status" value="1"/>
</dbReference>
<feature type="region of interest" description="Disordered" evidence="4">
    <location>
        <begin position="1021"/>
        <end position="1100"/>
    </location>
</feature>
<keyword evidence="9" id="KW-1185">Reference proteome</keyword>
<dbReference type="SUPFAM" id="SSF48371">
    <property type="entry name" value="ARM repeat"/>
    <property type="match status" value="1"/>
</dbReference>
<dbReference type="PROSITE" id="PS51444">
    <property type="entry name" value="FH2"/>
    <property type="match status" value="1"/>
</dbReference>
<dbReference type="Gene3D" id="1.10.20.40">
    <property type="entry name" value="Formin, diaphanous GTPase-binding domain"/>
    <property type="match status" value="1"/>
</dbReference>
<dbReference type="Gene3D" id="1.10.238.150">
    <property type="entry name" value="Formin, FH3 diaphanous domain"/>
    <property type="match status" value="1"/>
</dbReference>